<dbReference type="SMART" id="SM00382">
    <property type="entry name" value="AAA"/>
    <property type="match status" value="2"/>
</dbReference>
<dbReference type="EMBL" id="FPCH01000002">
    <property type="protein sequence ID" value="SFV32268.1"/>
    <property type="molecule type" value="Genomic_DNA"/>
</dbReference>
<dbReference type="InterPro" id="IPR003439">
    <property type="entry name" value="ABC_transporter-like_ATP-bd"/>
</dbReference>
<keyword evidence="8" id="KW-1185">Reference proteome</keyword>
<dbReference type="CDD" id="cd03221">
    <property type="entry name" value="ABCF_EF-3"/>
    <property type="match status" value="2"/>
</dbReference>
<dbReference type="PROSITE" id="PS50893">
    <property type="entry name" value="ABC_TRANSPORTER_2"/>
    <property type="match status" value="2"/>
</dbReference>
<gene>
    <name evidence="7" type="ORF">SAMN04488557_1538</name>
</gene>
<evidence type="ECO:0000313" key="7">
    <source>
        <dbReference type="EMBL" id="SFV32268.1"/>
    </source>
</evidence>
<proteinExistence type="inferred from homology"/>
<dbReference type="Proteomes" id="UP000199423">
    <property type="component" value="Unassembled WGS sequence"/>
</dbReference>
<dbReference type="InterPro" id="IPR032781">
    <property type="entry name" value="ABC_tran_Xtn"/>
</dbReference>
<feature type="domain" description="ABC transporter" evidence="6">
    <location>
        <begin position="39"/>
        <end position="295"/>
    </location>
</feature>
<evidence type="ECO:0000256" key="4">
    <source>
        <dbReference type="ARBA" id="ARBA00061551"/>
    </source>
</evidence>
<keyword evidence="1" id="KW-0677">Repeat</keyword>
<dbReference type="FunFam" id="3.40.50.300:FF:000011">
    <property type="entry name" value="Putative ABC transporter ATP-binding component"/>
    <property type="match status" value="1"/>
</dbReference>
<dbReference type="InterPro" id="IPR017871">
    <property type="entry name" value="ABC_transporter-like_CS"/>
</dbReference>
<reference evidence="8" key="1">
    <citation type="submission" date="2016-10" db="EMBL/GenBank/DDBJ databases">
        <authorList>
            <person name="Varghese N."/>
            <person name="Submissions S."/>
        </authorList>
    </citation>
    <scope>NUCLEOTIDE SEQUENCE [LARGE SCALE GENOMIC DNA]</scope>
    <source>
        <strain evidence="8">DSM 1565</strain>
    </source>
</reference>
<feature type="domain" description="ABC transporter" evidence="6">
    <location>
        <begin position="362"/>
        <end position="576"/>
    </location>
</feature>
<evidence type="ECO:0000256" key="5">
    <source>
        <dbReference type="ARBA" id="ARBA00074044"/>
    </source>
</evidence>
<accession>A0A1I7NC66</accession>
<dbReference type="PANTHER" id="PTHR19211">
    <property type="entry name" value="ATP-BINDING TRANSPORT PROTEIN-RELATED"/>
    <property type="match status" value="1"/>
</dbReference>
<dbReference type="PROSITE" id="PS00211">
    <property type="entry name" value="ABC_TRANSPORTER_1"/>
    <property type="match status" value="2"/>
</dbReference>
<evidence type="ECO:0000259" key="6">
    <source>
        <dbReference type="PROSITE" id="PS50893"/>
    </source>
</evidence>
<evidence type="ECO:0000313" key="8">
    <source>
        <dbReference type="Proteomes" id="UP000199423"/>
    </source>
</evidence>
<dbReference type="AlphaFoldDB" id="A0A1I7NC66"/>
<dbReference type="Pfam" id="PF00005">
    <property type="entry name" value="ABC_tran"/>
    <property type="match status" value="2"/>
</dbReference>
<evidence type="ECO:0000256" key="1">
    <source>
        <dbReference type="ARBA" id="ARBA00022737"/>
    </source>
</evidence>
<dbReference type="GO" id="GO:0016887">
    <property type="term" value="F:ATP hydrolysis activity"/>
    <property type="evidence" value="ECO:0007669"/>
    <property type="project" value="InterPro"/>
</dbReference>
<dbReference type="GO" id="GO:0005524">
    <property type="term" value="F:ATP binding"/>
    <property type="evidence" value="ECO:0007669"/>
    <property type="project" value="UniProtKB-KW"/>
</dbReference>
<keyword evidence="3" id="KW-0067">ATP-binding</keyword>
<name>A0A1I7NC66_9HYPH</name>
<evidence type="ECO:0000256" key="3">
    <source>
        <dbReference type="ARBA" id="ARBA00022840"/>
    </source>
</evidence>
<protein>
    <recommendedName>
        <fullName evidence="5">Probable ATP-binding protein YbiT</fullName>
    </recommendedName>
</protein>
<organism evidence="7 8">
    <name type="scientific">Hyphomicrobium facile</name>
    <dbReference type="NCBI Taxonomy" id="51670"/>
    <lineage>
        <taxon>Bacteria</taxon>
        <taxon>Pseudomonadati</taxon>
        <taxon>Pseudomonadota</taxon>
        <taxon>Alphaproteobacteria</taxon>
        <taxon>Hyphomicrobiales</taxon>
        <taxon>Hyphomicrobiaceae</taxon>
        <taxon>Hyphomicrobium</taxon>
    </lineage>
</organism>
<dbReference type="InterPro" id="IPR050611">
    <property type="entry name" value="ABCF"/>
</dbReference>
<keyword evidence="2" id="KW-0547">Nucleotide-binding</keyword>
<dbReference type="InterPro" id="IPR027417">
    <property type="entry name" value="P-loop_NTPase"/>
</dbReference>
<comment type="similarity">
    <text evidence="4">Belongs to the ABC transporter superfamily. ABCF family. YbiT subfamily.</text>
</comment>
<evidence type="ECO:0000256" key="2">
    <source>
        <dbReference type="ARBA" id="ARBA00022741"/>
    </source>
</evidence>
<dbReference type="Gene3D" id="3.40.50.300">
    <property type="entry name" value="P-loop containing nucleotide triphosphate hydrolases"/>
    <property type="match status" value="2"/>
</dbReference>
<dbReference type="PANTHER" id="PTHR19211:SF14">
    <property type="entry name" value="ATP-BINDING CASSETTE SUB-FAMILY F MEMBER 1"/>
    <property type="match status" value="1"/>
</dbReference>
<dbReference type="Pfam" id="PF12848">
    <property type="entry name" value="ABC_tran_Xtn"/>
    <property type="match status" value="1"/>
</dbReference>
<dbReference type="FunFam" id="3.40.50.300:FF:000070">
    <property type="entry name" value="Putative ABC transporter ATP-binding component"/>
    <property type="match status" value="1"/>
</dbReference>
<sequence>MGSTHGLRVPNNRLSGACAHGDSAASAVAASAKQSAHMIRLDSISKQNGHQIVFIEASAALNKGEKVGLVGPNGAGKTTLFRMIIGQEQPDEGQVSTDRGITIGYFSQDVGEMAGKSAVSEVMDGAGPVSAVAAELAELEAAMADPGRADEMEEIVERYGEVQGRFEELGGYALEGRAREVLAGLSFSQEMMDGDIGALSGGWKMRVALARVLLMRPDAMLLDEPSNHLDLESLIWLEEFLKGYEGVLLMTSHDREFMNRIVTKIVEIDGGSLTTYSGNHEFYEKQRALAEKQQQAQFDRQQAMLAKEIRFIERFKARASHAAQVQSRVKQLAKIDRVEPPKRRQTVMFEFQPAPRSGEDVVSIKGVHKSYGSRTIYEGLDFHVRRKERWCVMGINGAGKSTLLKLVAGSTEPDAGTVNIGGSVKMGYFAQHAMDLLDGDRTVFQSLEDSFPQAGQGSLRSLAGCFGFSGDDVEKRCRVLSGGEKARLVMAKMLYDPPNFLVLDEPTNHLDMATKEMLIVALSQYEGAMLFVSHDRHFLAALSNRVLELTPDGIHKHGGGYTEYVERTGQEAPGLRS</sequence>
<dbReference type="STRING" id="51670.SAMN04488557_1538"/>
<dbReference type="SUPFAM" id="SSF52540">
    <property type="entry name" value="P-loop containing nucleoside triphosphate hydrolases"/>
    <property type="match status" value="2"/>
</dbReference>
<dbReference type="InterPro" id="IPR003593">
    <property type="entry name" value="AAA+_ATPase"/>
</dbReference>